<dbReference type="OrthoDB" id="3727682at2"/>
<dbReference type="InterPro" id="IPR050700">
    <property type="entry name" value="YIM1/Zinc_Alcohol_DH_Fams"/>
</dbReference>
<name>A0A2S6GME3_9PSEU</name>
<dbReference type="EMBL" id="PTIX01000010">
    <property type="protein sequence ID" value="PPK66412.1"/>
    <property type="molecule type" value="Genomic_DNA"/>
</dbReference>
<protein>
    <submittedName>
        <fullName evidence="2">NADPH:quinone reductase-like Zn-dependent oxidoreductase</fullName>
    </submittedName>
</protein>
<dbReference type="Pfam" id="PF08240">
    <property type="entry name" value="ADH_N"/>
    <property type="match status" value="1"/>
</dbReference>
<dbReference type="Gene3D" id="3.40.50.720">
    <property type="entry name" value="NAD(P)-binding Rossmann-like Domain"/>
    <property type="match status" value="1"/>
</dbReference>
<dbReference type="Gene3D" id="3.90.180.10">
    <property type="entry name" value="Medium-chain alcohol dehydrogenases, catalytic domain"/>
    <property type="match status" value="1"/>
</dbReference>
<dbReference type="InterPro" id="IPR011032">
    <property type="entry name" value="GroES-like_sf"/>
</dbReference>
<comment type="caution">
    <text evidence="2">The sequence shown here is derived from an EMBL/GenBank/DDBJ whole genome shotgun (WGS) entry which is preliminary data.</text>
</comment>
<proteinExistence type="predicted"/>
<evidence type="ECO:0000259" key="1">
    <source>
        <dbReference type="SMART" id="SM00829"/>
    </source>
</evidence>
<dbReference type="PANTHER" id="PTHR11695:SF294">
    <property type="entry name" value="RETICULON-4-INTERACTING PROTEIN 1, MITOCHONDRIAL"/>
    <property type="match status" value="1"/>
</dbReference>
<dbReference type="Pfam" id="PF13602">
    <property type="entry name" value="ADH_zinc_N_2"/>
    <property type="match status" value="1"/>
</dbReference>
<sequence>MKAIVHHTYGTPDVLRYADVDQPDTGPDDVLVEVRAASLNFADRAVLSGIPRIGRLAFGLTKPKHTILGRDIAGTVVRTGAGVTAFEEGDEVLGEMEQRGFAEYVAAPAAHLVRKPRGITFEQAATLPVAGTTAYQAVEMAQAGKGGHILVNGASGGVGTFAVQLAKIKGAEVTAVCSARNVDHARSIGADHVIDYRKEDFTEATTRYDAVVDVAGGHRVTAIRRVLTRDGVYVSTTGEGGPTLGPVPRLLKTLTANPFVPQKLRILSSKRDNAILGTLATLVAEGKLTPVISRLHPLSDTADAMRERHAGGKTVLTV</sequence>
<dbReference type="InterPro" id="IPR036291">
    <property type="entry name" value="NAD(P)-bd_dom_sf"/>
</dbReference>
<dbReference type="PANTHER" id="PTHR11695">
    <property type="entry name" value="ALCOHOL DEHYDROGENASE RELATED"/>
    <property type="match status" value="1"/>
</dbReference>
<dbReference type="RefSeq" id="WP_104480390.1">
    <property type="nucleotide sequence ID" value="NZ_CP154825.1"/>
</dbReference>
<feature type="domain" description="Enoyl reductase (ER)" evidence="1">
    <location>
        <begin position="10"/>
        <end position="316"/>
    </location>
</feature>
<accession>A0A2S6GME3</accession>
<dbReference type="InterPro" id="IPR013154">
    <property type="entry name" value="ADH-like_N"/>
</dbReference>
<reference evidence="2 3" key="1">
    <citation type="submission" date="2018-02" db="EMBL/GenBank/DDBJ databases">
        <title>Genomic Encyclopedia of Archaeal and Bacterial Type Strains, Phase II (KMG-II): from individual species to whole genera.</title>
        <authorList>
            <person name="Goeker M."/>
        </authorList>
    </citation>
    <scope>NUCLEOTIDE SEQUENCE [LARGE SCALE GENOMIC DNA]</scope>
    <source>
        <strain evidence="2 3">YU 961-1</strain>
    </source>
</reference>
<dbReference type="CDD" id="cd08267">
    <property type="entry name" value="MDR1"/>
    <property type="match status" value="1"/>
</dbReference>
<gene>
    <name evidence="2" type="ORF">CLV40_110116</name>
</gene>
<evidence type="ECO:0000313" key="3">
    <source>
        <dbReference type="Proteomes" id="UP000239203"/>
    </source>
</evidence>
<dbReference type="GO" id="GO:0016491">
    <property type="term" value="F:oxidoreductase activity"/>
    <property type="evidence" value="ECO:0007669"/>
    <property type="project" value="InterPro"/>
</dbReference>
<organism evidence="2 3">
    <name type="scientific">Actinokineospora auranticolor</name>
    <dbReference type="NCBI Taxonomy" id="155976"/>
    <lineage>
        <taxon>Bacteria</taxon>
        <taxon>Bacillati</taxon>
        <taxon>Actinomycetota</taxon>
        <taxon>Actinomycetes</taxon>
        <taxon>Pseudonocardiales</taxon>
        <taxon>Pseudonocardiaceae</taxon>
        <taxon>Actinokineospora</taxon>
    </lineage>
</organism>
<dbReference type="Proteomes" id="UP000239203">
    <property type="component" value="Unassembled WGS sequence"/>
</dbReference>
<dbReference type="SUPFAM" id="SSF50129">
    <property type="entry name" value="GroES-like"/>
    <property type="match status" value="1"/>
</dbReference>
<dbReference type="InterPro" id="IPR020843">
    <property type="entry name" value="ER"/>
</dbReference>
<dbReference type="SUPFAM" id="SSF51735">
    <property type="entry name" value="NAD(P)-binding Rossmann-fold domains"/>
    <property type="match status" value="1"/>
</dbReference>
<dbReference type="SMART" id="SM00829">
    <property type="entry name" value="PKS_ER"/>
    <property type="match status" value="1"/>
</dbReference>
<keyword evidence="3" id="KW-1185">Reference proteome</keyword>
<dbReference type="AlphaFoldDB" id="A0A2S6GME3"/>
<evidence type="ECO:0000313" key="2">
    <source>
        <dbReference type="EMBL" id="PPK66412.1"/>
    </source>
</evidence>